<keyword evidence="1" id="KW-0812">Transmembrane</keyword>
<evidence type="ECO:0000313" key="2">
    <source>
        <dbReference type="EMBL" id="VEL23821.1"/>
    </source>
</evidence>
<proteinExistence type="predicted"/>
<name>A0A3S5FE90_9PLAT</name>
<protein>
    <submittedName>
        <fullName evidence="2">Uncharacterized protein</fullName>
    </submittedName>
</protein>
<evidence type="ECO:0000256" key="1">
    <source>
        <dbReference type="SAM" id="Phobius"/>
    </source>
</evidence>
<keyword evidence="1" id="KW-1133">Transmembrane helix</keyword>
<dbReference type="OrthoDB" id="1906921at2759"/>
<accession>A0A3S5FE90</accession>
<evidence type="ECO:0000313" key="3">
    <source>
        <dbReference type="Proteomes" id="UP000784294"/>
    </source>
</evidence>
<dbReference type="Proteomes" id="UP000784294">
    <property type="component" value="Unassembled WGS sequence"/>
</dbReference>
<organism evidence="2 3">
    <name type="scientific">Protopolystoma xenopodis</name>
    <dbReference type="NCBI Taxonomy" id="117903"/>
    <lineage>
        <taxon>Eukaryota</taxon>
        <taxon>Metazoa</taxon>
        <taxon>Spiralia</taxon>
        <taxon>Lophotrochozoa</taxon>
        <taxon>Platyhelminthes</taxon>
        <taxon>Monogenea</taxon>
        <taxon>Polyopisthocotylea</taxon>
        <taxon>Polystomatidea</taxon>
        <taxon>Polystomatidae</taxon>
        <taxon>Protopolystoma</taxon>
    </lineage>
</organism>
<dbReference type="EMBL" id="CAAALY010064188">
    <property type="protein sequence ID" value="VEL23821.1"/>
    <property type="molecule type" value="Genomic_DNA"/>
</dbReference>
<dbReference type="AlphaFoldDB" id="A0A3S5FE90"/>
<sequence>MSLSSRFSRWPSSGTFWRPSFEHLSANQPSGLCGRINNRLAGAQRRVEYMRMRGPQAKGHAELAVCQVELPLRPEALVENSISENSTSLSTNRYRRWRAQAMQRPDPRFNYPLDRKPAYCAIPNSGLVTPTPTDLEEPLNPTSGSNLSELKKLVSPYRVIAQYGFLFHIGFLGNFYLLSIDQFNTFFIRQDHTVRLEQFLITFDVFFEYMRQLIREFVVLLCSATVRLISIPNGTRIIPLQYIISTR</sequence>
<reference evidence="2" key="1">
    <citation type="submission" date="2018-11" db="EMBL/GenBank/DDBJ databases">
        <authorList>
            <consortium name="Pathogen Informatics"/>
        </authorList>
    </citation>
    <scope>NUCLEOTIDE SEQUENCE</scope>
</reference>
<keyword evidence="1" id="KW-0472">Membrane</keyword>
<feature type="transmembrane region" description="Helical" evidence="1">
    <location>
        <begin position="160"/>
        <end position="178"/>
    </location>
</feature>
<comment type="caution">
    <text evidence="2">The sequence shown here is derived from an EMBL/GenBank/DDBJ whole genome shotgun (WGS) entry which is preliminary data.</text>
</comment>
<keyword evidence="3" id="KW-1185">Reference proteome</keyword>
<gene>
    <name evidence="2" type="ORF">PXEA_LOCUS17261</name>
</gene>